<sequence length="100" mass="10900">MDLSCDPPLAYWPLGDTARSHSEVSRSGRRLRRPTRQRVAASFHHLSCTVGLCVAASGAPTTSAARTCKPRAPCMLQQPSVESQPPPSPVRDASFRDWRG</sequence>
<reference evidence="1" key="1">
    <citation type="journal article" date="2020" name="Stud. Mycol.">
        <title>101 Dothideomycetes genomes: a test case for predicting lifestyles and emergence of pathogens.</title>
        <authorList>
            <person name="Haridas S."/>
            <person name="Albert R."/>
            <person name="Binder M."/>
            <person name="Bloem J."/>
            <person name="Labutti K."/>
            <person name="Salamov A."/>
            <person name="Andreopoulos B."/>
            <person name="Baker S."/>
            <person name="Barry K."/>
            <person name="Bills G."/>
            <person name="Bluhm B."/>
            <person name="Cannon C."/>
            <person name="Castanera R."/>
            <person name="Culley D."/>
            <person name="Daum C."/>
            <person name="Ezra D."/>
            <person name="Gonzalez J."/>
            <person name="Henrissat B."/>
            <person name="Kuo A."/>
            <person name="Liang C."/>
            <person name="Lipzen A."/>
            <person name="Lutzoni F."/>
            <person name="Magnuson J."/>
            <person name="Mondo S."/>
            <person name="Nolan M."/>
            <person name="Ohm R."/>
            <person name="Pangilinan J."/>
            <person name="Park H.-J."/>
            <person name="Ramirez L."/>
            <person name="Alfaro M."/>
            <person name="Sun H."/>
            <person name="Tritt A."/>
            <person name="Yoshinaga Y."/>
            <person name="Zwiers L.-H."/>
            <person name="Turgeon B."/>
            <person name="Goodwin S."/>
            <person name="Spatafora J."/>
            <person name="Crous P."/>
            <person name="Grigoriev I."/>
        </authorList>
    </citation>
    <scope>NUCLEOTIDE SEQUENCE</scope>
    <source>
        <strain evidence="1">ATCC 200398</strain>
    </source>
</reference>
<comment type="caution">
    <text evidence="1">The sequence shown here is derived from an EMBL/GenBank/DDBJ whole genome shotgun (WGS) entry which is preliminary data.</text>
</comment>
<keyword evidence="2" id="KW-1185">Reference proteome</keyword>
<protein>
    <submittedName>
        <fullName evidence="1">Uncharacterized protein</fullName>
    </submittedName>
</protein>
<name>A0ACB6QIS4_9PLEO</name>
<evidence type="ECO:0000313" key="2">
    <source>
        <dbReference type="Proteomes" id="UP000799755"/>
    </source>
</evidence>
<evidence type="ECO:0000313" key="1">
    <source>
        <dbReference type="EMBL" id="KAF2466041.1"/>
    </source>
</evidence>
<organism evidence="1 2">
    <name type="scientific">Lindgomyces ingoldianus</name>
    <dbReference type="NCBI Taxonomy" id="673940"/>
    <lineage>
        <taxon>Eukaryota</taxon>
        <taxon>Fungi</taxon>
        <taxon>Dikarya</taxon>
        <taxon>Ascomycota</taxon>
        <taxon>Pezizomycotina</taxon>
        <taxon>Dothideomycetes</taxon>
        <taxon>Pleosporomycetidae</taxon>
        <taxon>Pleosporales</taxon>
        <taxon>Lindgomycetaceae</taxon>
        <taxon>Lindgomyces</taxon>
    </lineage>
</organism>
<dbReference type="Proteomes" id="UP000799755">
    <property type="component" value="Unassembled WGS sequence"/>
</dbReference>
<accession>A0ACB6QIS4</accession>
<dbReference type="EMBL" id="MU003526">
    <property type="protein sequence ID" value="KAF2466041.1"/>
    <property type="molecule type" value="Genomic_DNA"/>
</dbReference>
<proteinExistence type="predicted"/>
<gene>
    <name evidence="1" type="ORF">BDR25DRAFT_78840</name>
</gene>